<sequence length="192" mass="21325">MQVVLDDYVAGASFATDLVNTSPRVWVEAGDALAAPQALHDLLDEHGLSPDALTNGRRLTSGELAEVKELREGIRSILDAPTSDELVDRTHRLLQTVPHHVRLVPDARSDYRWNAVPDSRINLTGELALLIGYSLLGTLRTLGYERFRPCASPTCNGVFVDTSRGGRRRYCMPALCGNRINVANHRQRQRRT</sequence>
<dbReference type="InterPro" id="IPR021005">
    <property type="entry name" value="Znf_CGNR"/>
</dbReference>
<dbReference type="Proteomes" id="UP000230886">
    <property type="component" value="Unassembled WGS sequence"/>
</dbReference>
<gene>
    <name evidence="2" type="ORF">CHR55_16935</name>
</gene>
<dbReference type="PANTHER" id="PTHR35525">
    <property type="entry name" value="BLL6575 PROTEIN"/>
    <property type="match status" value="1"/>
</dbReference>
<dbReference type="SUPFAM" id="SSF160904">
    <property type="entry name" value="Jann2411-like"/>
    <property type="match status" value="1"/>
</dbReference>
<dbReference type="InterPro" id="IPR010852">
    <property type="entry name" value="ABATE"/>
</dbReference>
<dbReference type="Gene3D" id="1.10.3300.10">
    <property type="entry name" value="Jann2411-like domain"/>
    <property type="match status" value="1"/>
</dbReference>
<organism evidence="2 3">
    <name type="scientific">Rhodococcus qingshengii</name>
    <dbReference type="NCBI Taxonomy" id="334542"/>
    <lineage>
        <taxon>Bacteria</taxon>
        <taxon>Bacillati</taxon>
        <taxon>Actinomycetota</taxon>
        <taxon>Actinomycetes</taxon>
        <taxon>Mycobacteriales</taxon>
        <taxon>Nocardiaceae</taxon>
        <taxon>Rhodococcus</taxon>
        <taxon>Rhodococcus erythropolis group</taxon>
    </lineage>
</organism>
<feature type="domain" description="Zinc finger CGNR" evidence="1">
    <location>
        <begin position="146"/>
        <end position="189"/>
    </location>
</feature>
<dbReference type="PANTHER" id="PTHR35525:SF3">
    <property type="entry name" value="BLL6575 PROTEIN"/>
    <property type="match status" value="1"/>
</dbReference>
<accession>A0A069JDF0</accession>
<evidence type="ECO:0000313" key="2">
    <source>
        <dbReference type="EMBL" id="PCK26275.1"/>
    </source>
</evidence>
<dbReference type="InterPro" id="IPR023286">
    <property type="entry name" value="ABATE_dom_sf"/>
</dbReference>
<dbReference type="Pfam" id="PF11706">
    <property type="entry name" value="zf-CGNR"/>
    <property type="match status" value="1"/>
</dbReference>
<dbReference type="RefSeq" id="WP_042450527.1">
    <property type="nucleotide sequence ID" value="NZ_CP064920.1"/>
</dbReference>
<accession>A0A2A5J9N7</accession>
<dbReference type="EMBL" id="NOVD01000010">
    <property type="protein sequence ID" value="PCK26275.1"/>
    <property type="molecule type" value="Genomic_DNA"/>
</dbReference>
<comment type="caution">
    <text evidence="2">The sequence shown here is derived from an EMBL/GenBank/DDBJ whole genome shotgun (WGS) entry which is preliminary data.</text>
</comment>
<reference evidence="2 3" key="1">
    <citation type="submission" date="2017-07" db="EMBL/GenBank/DDBJ databases">
        <title>Draft sequence of Rhodococcus enclensis 23b-28.</title>
        <authorList>
            <person name="Besaury L."/>
            <person name="Sancelme M."/>
            <person name="Amato P."/>
            <person name="Lallement A."/>
            <person name="Delort A.-M."/>
        </authorList>
    </citation>
    <scope>NUCLEOTIDE SEQUENCE [LARGE SCALE GENOMIC DNA]</scope>
    <source>
        <strain evidence="2 3">23b-28</strain>
    </source>
</reference>
<dbReference type="AlphaFoldDB" id="A0A069JDF0"/>
<name>A0A069JDF0_RHOSG</name>
<evidence type="ECO:0000259" key="1">
    <source>
        <dbReference type="Pfam" id="PF11706"/>
    </source>
</evidence>
<protein>
    <recommendedName>
        <fullName evidence="1">Zinc finger CGNR domain-containing protein</fullName>
    </recommendedName>
</protein>
<evidence type="ECO:0000313" key="3">
    <source>
        <dbReference type="Proteomes" id="UP000230886"/>
    </source>
</evidence>
<proteinExistence type="predicted"/>
<dbReference type="Pfam" id="PF07336">
    <property type="entry name" value="ABATE"/>
    <property type="match status" value="1"/>
</dbReference>